<dbReference type="AlphaFoldDB" id="A0A285J1R4"/>
<dbReference type="SUPFAM" id="SSF47226">
    <property type="entry name" value="Histidine-containing phosphotransfer domain, HPT domain"/>
    <property type="match status" value="1"/>
</dbReference>
<organism evidence="10 11">
    <name type="scientific">Arsukibacterium tuosuense</name>
    <dbReference type="NCBI Taxonomy" id="1323745"/>
    <lineage>
        <taxon>Bacteria</taxon>
        <taxon>Pseudomonadati</taxon>
        <taxon>Pseudomonadota</taxon>
        <taxon>Gammaproteobacteria</taxon>
        <taxon>Chromatiales</taxon>
        <taxon>Chromatiaceae</taxon>
        <taxon>Arsukibacterium</taxon>
    </lineage>
</organism>
<dbReference type="GO" id="GO:0004672">
    <property type="term" value="F:protein kinase activity"/>
    <property type="evidence" value="ECO:0007669"/>
    <property type="project" value="UniProtKB-ARBA"/>
</dbReference>
<dbReference type="GO" id="GO:0000160">
    <property type="term" value="P:phosphorelay signal transduction system"/>
    <property type="evidence" value="ECO:0007669"/>
    <property type="project" value="UniProtKB-KW"/>
</dbReference>
<dbReference type="GO" id="GO:0052621">
    <property type="term" value="F:diguanylate cyclase activity"/>
    <property type="evidence" value="ECO:0007669"/>
    <property type="project" value="UniProtKB-EC"/>
</dbReference>
<evidence type="ECO:0000256" key="2">
    <source>
        <dbReference type="ARBA" id="ARBA00012528"/>
    </source>
</evidence>
<dbReference type="Gene3D" id="3.30.70.270">
    <property type="match status" value="1"/>
</dbReference>
<gene>
    <name evidence="10" type="ORF">SAMN06297280_2607</name>
</gene>
<dbReference type="InterPro" id="IPR036641">
    <property type="entry name" value="HPT_dom_sf"/>
</dbReference>
<dbReference type="PANTHER" id="PTHR45138">
    <property type="entry name" value="REGULATORY COMPONENTS OF SENSORY TRANSDUCTION SYSTEM"/>
    <property type="match status" value="1"/>
</dbReference>
<evidence type="ECO:0000256" key="3">
    <source>
        <dbReference type="ARBA" id="ARBA00023012"/>
    </source>
</evidence>
<dbReference type="Pfam" id="PF01627">
    <property type="entry name" value="Hpt"/>
    <property type="match status" value="1"/>
</dbReference>
<dbReference type="InterPro" id="IPR001789">
    <property type="entry name" value="Sig_transdc_resp-reg_receiver"/>
</dbReference>
<protein>
    <recommendedName>
        <fullName evidence="2">diguanylate cyclase</fullName>
        <ecNumber evidence="2">2.7.7.65</ecNumber>
    </recommendedName>
</protein>
<sequence length="541" mass="60307">MPSSKTQVDISEAFSRVRQRFEQSLPVRAEAMLELVLQHKTGNELGRLKAETHKLAGACGTFGYPQLGTLARKIEQYISNISALSAEKQSVKIPELNQMLYSFKEGVAQALSSTSPIATSNESVADEPRAIWLLLNNQLLISELVSQLNAFGLTVVQLADFDSCLRMLQTETPALLFTQIEPTNGTDLFKQNLLLNTLQQRQSRLLVFSDNDDFELRIKAAQHYADDFFVSPLDVPNMISRISELLEQSSGGKGRVYIVDDDAMLAEHYALVLNRIGIDTFINKQPQQIVKELINFQPDLILMDMYMPDYTGAELAGVIRQYPPLRRLPIVFLSSEQNKNLQNRAMSHGADDFITKPIDDLQLAQAVKVRLARSMQIKNLVEKDSLTGLIKHSAIKEVAEFEFERAGRTGKPLSIVMLDIDHFKTVNDAHGHATGDIVITALATLMRKRIRKTDRAGRYGGEEFMLVLPDCDAEQARLLTKQILENFAILHFDTAGQPFGCTFSAGVASSADSQAENAEQLINHADEALYRAKHAGRNQVC</sequence>
<evidence type="ECO:0000259" key="8">
    <source>
        <dbReference type="PROSITE" id="PS50887"/>
    </source>
</evidence>
<dbReference type="Gene3D" id="1.20.120.160">
    <property type="entry name" value="HPT domain"/>
    <property type="match status" value="1"/>
</dbReference>
<comment type="catalytic activity">
    <reaction evidence="4">
        <text>2 GTP = 3',3'-c-di-GMP + 2 diphosphate</text>
        <dbReference type="Rhea" id="RHEA:24898"/>
        <dbReference type="ChEBI" id="CHEBI:33019"/>
        <dbReference type="ChEBI" id="CHEBI:37565"/>
        <dbReference type="ChEBI" id="CHEBI:58805"/>
        <dbReference type="EC" id="2.7.7.65"/>
    </reaction>
</comment>
<comment type="cofactor">
    <cofactor evidence="1">
        <name>Mg(2+)</name>
        <dbReference type="ChEBI" id="CHEBI:18420"/>
    </cofactor>
</comment>
<feature type="domain" description="Response regulatory" evidence="7">
    <location>
        <begin position="130"/>
        <end position="246"/>
    </location>
</feature>
<evidence type="ECO:0000256" key="1">
    <source>
        <dbReference type="ARBA" id="ARBA00001946"/>
    </source>
</evidence>
<feature type="domain" description="Response regulatory" evidence="7">
    <location>
        <begin position="255"/>
        <end position="371"/>
    </location>
</feature>
<comment type="caution">
    <text evidence="6">Lacks conserved residue(s) required for the propagation of feature annotation.</text>
</comment>
<keyword evidence="11" id="KW-1185">Reference proteome</keyword>
<dbReference type="InterPro" id="IPR043128">
    <property type="entry name" value="Rev_trsase/Diguanyl_cyclase"/>
</dbReference>
<proteinExistence type="predicted"/>
<feature type="domain" description="HPt" evidence="9">
    <location>
        <begin position="10"/>
        <end position="114"/>
    </location>
</feature>
<keyword evidence="6" id="KW-0597">Phosphoprotein</keyword>
<dbReference type="OrthoDB" id="9812260at2"/>
<dbReference type="SUPFAM" id="SSF52172">
    <property type="entry name" value="CheY-like"/>
    <property type="match status" value="2"/>
</dbReference>
<evidence type="ECO:0000259" key="7">
    <source>
        <dbReference type="PROSITE" id="PS50110"/>
    </source>
</evidence>
<dbReference type="EMBL" id="OBEB01000005">
    <property type="protein sequence ID" value="SNY54249.1"/>
    <property type="molecule type" value="Genomic_DNA"/>
</dbReference>
<dbReference type="GO" id="GO:1902201">
    <property type="term" value="P:negative regulation of bacterial-type flagellum-dependent cell motility"/>
    <property type="evidence" value="ECO:0007669"/>
    <property type="project" value="TreeGrafter"/>
</dbReference>
<dbReference type="Proteomes" id="UP000219353">
    <property type="component" value="Unassembled WGS sequence"/>
</dbReference>
<feature type="modified residue" description="Phosphohistidine" evidence="5">
    <location>
        <position position="53"/>
    </location>
</feature>
<dbReference type="EC" id="2.7.7.65" evidence="2"/>
<feature type="modified residue" description="4-aspartylphosphate" evidence="6">
    <location>
        <position position="304"/>
    </location>
</feature>
<dbReference type="PANTHER" id="PTHR45138:SF9">
    <property type="entry name" value="DIGUANYLATE CYCLASE DGCM-RELATED"/>
    <property type="match status" value="1"/>
</dbReference>
<dbReference type="Pfam" id="PF00072">
    <property type="entry name" value="Response_reg"/>
    <property type="match status" value="1"/>
</dbReference>
<keyword evidence="3" id="KW-0902">Two-component regulatory system</keyword>
<dbReference type="SMART" id="SM00448">
    <property type="entry name" value="REC"/>
    <property type="match status" value="1"/>
</dbReference>
<dbReference type="InterPro" id="IPR008207">
    <property type="entry name" value="Sig_transdc_His_kin_Hpt_dom"/>
</dbReference>
<dbReference type="SUPFAM" id="SSF55073">
    <property type="entry name" value="Nucleotide cyclase"/>
    <property type="match status" value="1"/>
</dbReference>
<reference evidence="11" key="1">
    <citation type="submission" date="2017-09" db="EMBL/GenBank/DDBJ databases">
        <authorList>
            <person name="Varghese N."/>
            <person name="Submissions S."/>
        </authorList>
    </citation>
    <scope>NUCLEOTIDE SEQUENCE [LARGE SCALE GENOMIC DNA]</scope>
    <source>
        <strain evidence="11">CGMCC 1.12461</strain>
    </source>
</reference>
<evidence type="ECO:0000256" key="6">
    <source>
        <dbReference type="PROSITE-ProRule" id="PRU00169"/>
    </source>
</evidence>
<dbReference type="PROSITE" id="PS50887">
    <property type="entry name" value="GGDEF"/>
    <property type="match status" value="1"/>
</dbReference>
<evidence type="ECO:0000256" key="4">
    <source>
        <dbReference type="ARBA" id="ARBA00034247"/>
    </source>
</evidence>
<evidence type="ECO:0000313" key="11">
    <source>
        <dbReference type="Proteomes" id="UP000219353"/>
    </source>
</evidence>
<dbReference type="Gene3D" id="3.40.50.2300">
    <property type="match status" value="2"/>
</dbReference>
<dbReference type="InterPro" id="IPR029787">
    <property type="entry name" value="Nucleotide_cyclase"/>
</dbReference>
<dbReference type="RefSeq" id="WP_097111826.1">
    <property type="nucleotide sequence ID" value="NZ_OBEB01000005.1"/>
</dbReference>
<dbReference type="FunFam" id="3.30.70.270:FF:000001">
    <property type="entry name" value="Diguanylate cyclase domain protein"/>
    <property type="match status" value="1"/>
</dbReference>
<dbReference type="InterPro" id="IPR050469">
    <property type="entry name" value="Diguanylate_Cyclase"/>
</dbReference>
<accession>A0A285J1R4</accession>
<evidence type="ECO:0000313" key="10">
    <source>
        <dbReference type="EMBL" id="SNY54249.1"/>
    </source>
</evidence>
<dbReference type="Pfam" id="PF00990">
    <property type="entry name" value="GGDEF"/>
    <property type="match status" value="1"/>
</dbReference>
<evidence type="ECO:0000256" key="5">
    <source>
        <dbReference type="PROSITE-ProRule" id="PRU00110"/>
    </source>
</evidence>
<dbReference type="InterPro" id="IPR000160">
    <property type="entry name" value="GGDEF_dom"/>
</dbReference>
<dbReference type="CDD" id="cd00156">
    <property type="entry name" value="REC"/>
    <property type="match status" value="1"/>
</dbReference>
<dbReference type="NCBIfam" id="TIGR00254">
    <property type="entry name" value="GGDEF"/>
    <property type="match status" value="1"/>
</dbReference>
<dbReference type="GO" id="GO:0005886">
    <property type="term" value="C:plasma membrane"/>
    <property type="evidence" value="ECO:0007669"/>
    <property type="project" value="TreeGrafter"/>
</dbReference>
<dbReference type="PROSITE" id="PS50110">
    <property type="entry name" value="RESPONSE_REGULATORY"/>
    <property type="match status" value="2"/>
</dbReference>
<evidence type="ECO:0000259" key="9">
    <source>
        <dbReference type="PROSITE" id="PS50894"/>
    </source>
</evidence>
<dbReference type="CDD" id="cd01949">
    <property type="entry name" value="GGDEF"/>
    <property type="match status" value="1"/>
</dbReference>
<dbReference type="InterPro" id="IPR011006">
    <property type="entry name" value="CheY-like_superfamily"/>
</dbReference>
<name>A0A285J1R4_9GAMM</name>
<dbReference type="PROSITE" id="PS50894">
    <property type="entry name" value="HPT"/>
    <property type="match status" value="1"/>
</dbReference>
<dbReference type="GO" id="GO:0043709">
    <property type="term" value="P:cell adhesion involved in single-species biofilm formation"/>
    <property type="evidence" value="ECO:0007669"/>
    <property type="project" value="TreeGrafter"/>
</dbReference>
<dbReference type="SMART" id="SM00267">
    <property type="entry name" value="GGDEF"/>
    <property type="match status" value="1"/>
</dbReference>
<feature type="domain" description="GGDEF" evidence="8">
    <location>
        <begin position="411"/>
        <end position="541"/>
    </location>
</feature>